<dbReference type="RefSeq" id="WP_265163278.1">
    <property type="nucleotide sequence ID" value="NZ_CP069620.1"/>
</dbReference>
<accession>A0ABY6NPW4</accession>
<sequence>MKKLLSLVLMLSLISCKSSHVDTFDPSGTYKLGNFDPESADDIKGYFGEIQVKQIAADKVAMTFMINKGAPAYNYGAFMDTLSIENKVAIYRTPEFDESCTITFRFDPEGVKVHEETDNYNSGCGFGHAVVANGYFKKTTSEIPVLRNPMTGEEL</sequence>
<feature type="chain" id="PRO_5047312596" evidence="1">
    <location>
        <begin position="22"/>
        <end position="155"/>
    </location>
</feature>
<keyword evidence="3" id="KW-1185">Reference proteome</keyword>
<reference evidence="2" key="1">
    <citation type="submission" date="2021-02" db="EMBL/GenBank/DDBJ databases">
        <title>Salinimicrobium sp. nov. isolated from seawater in Tongyeong, Republic of Korea.</title>
        <authorList>
            <person name="Lee S.-J."/>
        </authorList>
    </citation>
    <scope>NUCLEOTIDE SEQUENCE</scope>
    <source>
        <strain evidence="2">HN-2-9-2</strain>
    </source>
</reference>
<organism evidence="2 3">
    <name type="scientific">Salinimicrobium tongyeongense</name>
    <dbReference type="NCBI Taxonomy" id="2809707"/>
    <lineage>
        <taxon>Bacteria</taxon>
        <taxon>Pseudomonadati</taxon>
        <taxon>Bacteroidota</taxon>
        <taxon>Flavobacteriia</taxon>
        <taxon>Flavobacteriales</taxon>
        <taxon>Flavobacteriaceae</taxon>
        <taxon>Salinimicrobium</taxon>
    </lineage>
</organism>
<proteinExistence type="predicted"/>
<protein>
    <submittedName>
        <fullName evidence="2">Uncharacterized protein</fullName>
    </submittedName>
</protein>
<evidence type="ECO:0000256" key="1">
    <source>
        <dbReference type="SAM" id="SignalP"/>
    </source>
</evidence>
<evidence type="ECO:0000313" key="2">
    <source>
        <dbReference type="EMBL" id="UZH54935.1"/>
    </source>
</evidence>
<name>A0ABY6NPW4_9FLAO</name>
<dbReference type="Proteomes" id="UP001163981">
    <property type="component" value="Chromosome"/>
</dbReference>
<dbReference type="EMBL" id="CP069620">
    <property type="protein sequence ID" value="UZH54935.1"/>
    <property type="molecule type" value="Genomic_DNA"/>
</dbReference>
<dbReference type="PROSITE" id="PS51257">
    <property type="entry name" value="PROKAR_LIPOPROTEIN"/>
    <property type="match status" value="1"/>
</dbReference>
<gene>
    <name evidence="2" type="ORF">JRG66_13340</name>
</gene>
<feature type="signal peptide" evidence="1">
    <location>
        <begin position="1"/>
        <end position="21"/>
    </location>
</feature>
<evidence type="ECO:0000313" key="3">
    <source>
        <dbReference type="Proteomes" id="UP001163981"/>
    </source>
</evidence>
<keyword evidence="1" id="KW-0732">Signal</keyword>